<dbReference type="InterPro" id="IPR046373">
    <property type="entry name" value="Acyl-CoA_Oxase/DH_mid-dom_sf"/>
</dbReference>
<evidence type="ECO:0000256" key="1">
    <source>
        <dbReference type="ARBA" id="ARBA00001974"/>
    </source>
</evidence>
<dbReference type="InterPro" id="IPR036250">
    <property type="entry name" value="AcylCo_DH-like_C"/>
</dbReference>
<comment type="similarity">
    <text evidence="2 6">Belongs to the acyl-CoA dehydrogenase family.</text>
</comment>
<dbReference type="SUPFAM" id="SSF56645">
    <property type="entry name" value="Acyl-CoA dehydrogenase NM domain-like"/>
    <property type="match status" value="1"/>
</dbReference>
<dbReference type="Gene3D" id="2.40.110.10">
    <property type="entry name" value="Butyryl-CoA Dehydrogenase, subunit A, domain 2"/>
    <property type="match status" value="1"/>
</dbReference>
<accession>A0A5B8YDH6</accession>
<name>A0A4Y6PWX2_PERCE</name>
<feature type="domain" description="Acyl-CoA dehydrogenase/oxidase C-terminal" evidence="7">
    <location>
        <begin position="237"/>
        <end position="384"/>
    </location>
</feature>
<feature type="domain" description="Acyl-CoA dehydrogenase/oxidase N-terminal" evidence="9">
    <location>
        <begin position="7"/>
        <end position="114"/>
    </location>
</feature>
<dbReference type="Pfam" id="PF00441">
    <property type="entry name" value="Acyl-CoA_dh_1"/>
    <property type="match status" value="1"/>
</dbReference>
<protein>
    <submittedName>
        <fullName evidence="10">Acyl-CoA dehydrogenase</fullName>
    </submittedName>
</protein>
<evidence type="ECO:0000256" key="2">
    <source>
        <dbReference type="ARBA" id="ARBA00009347"/>
    </source>
</evidence>
<dbReference type="OrthoDB" id="9765339at2"/>
<dbReference type="InterPro" id="IPR006089">
    <property type="entry name" value="Acyl-CoA_DH_CS"/>
</dbReference>
<dbReference type="FunFam" id="1.10.540.10:FF:000010">
    <property type="entry name" value="Medium-chain specific acyl-CoA dehydrogenase, mitochondrial"/>
    <property type="match status" value="1"/>
</dbReference>
<keyword evidence="11" id="KW-1185">Reference proteome</keyword>
<dbReference type="InterPro" id="IPR009075">
    <property type="entry name" value="AcylCo_DH/oxidase_C"/>
</dbReference>
<evidence type="ECO:0000313" key="11">
    <source>
        <dbReference type="Proteomes" id="UP000315995"/>
    </source>
</evidence>
<dbReference type="InterPro" id="IPR009100">
    <property type="entry name" value="AcylCoA_DH/oxidase_NM_dom_sf"/>
</dbReference>
<evidence type="ECO:0000256" key="4">
    <source>
        <dbReference type="ARBA" id="ARBA00022827"/>
    </source>
</evidence>
<dbReference type="FunFam" id="1.20.140.10:FF:000011">
    <property type="entry name" value="Medium-chain specific acyl-CoA dehydrogenase, mitochondrial"/>
    <property type="match status" value="1"/>
</dbReference>
<evidence type="ECO:0000259" key="7">
    <source>
        <dbReference type="Pfam" id="PF00441"/>
    </source>
</evidence>
<reference evidence="10 11" key="1">
    <citation type="submission" date="2019-06" db="EMBL/GenBank/DDBJ databases">
        <title>Persicimonas caeni gen. nov., sp. nov., a predatory bacterium isolated from solar saltern.</title>
        <authorList>
            <person name="Wang S."/>
        </authorList>
    </citation>
    <scope>NUCLEOTIDE SEQUENCE [LARGE SCALE GENOMIC DNA]</scope>
    <source>
        <strain evidence="10 11">YN101</strain>
    </source>
</reference>
<sequence>MIDYGLTEDQKMYQKTARDFARDVIRPVAEHHDRTGEYPWEVIKKAHELGLTNTMVPTEYGGLGLGTLDSSIITEELAWGCTGISTAMEANQLASGPVIMYGTDEQKEKYLGMLVGPPKEDGTPHMAAYAVTEPGAGSDVAGMGTTAVKKGDKYVLNGQKMWITNGGKCSWFFVVAYTNKDAGYKGMSGFIVDADTPGIEVGKKEDNMGQRASDTRAITFDDVEVPEENLLGGKEGVGWMQAMHAFDKSRPLVAAGAVGLAQAAFEYARDYSLERKAFGKPIAKNQAISFMIAEMAMNIEAARQLVRKAAWRHDRGERNTKEAAFAKAFAADQAQKIATDAVQVYGGFGFNKEYPVEKLYRDSKIYQIYEGTSQIQRLIISREIVTDRQTSFLST</sequence>
<dbReference type="PANTHER" id="PTHR43884:SF12">
    <property type="entry name" value="ISOVALERYL-COA DEHYDROGENASE, MITOCHONDRIAL-RELATED"/>
    <property type="match status" value="1"/>
</dbReference>
<dbReference type="InterPro" id="IPR006091">
    <property type="entry name" value="Acyl-CoA_Oxase/DH_mid-dom"/>
</dbReference>
<evidence type="ECO:0000259" key="9">
    <source>
        <dbReference type="Pfam" id="PF02771"/>
    </source>
</evidence>
<feature type="domain" description="Acyl-CoA oxidase/dehydrogenase middle" evidence="8">
    <location>
        <begin position="128"/>
        <end position="223"/>
    </location>
</feature>
<dbReference type="GO" id="GO:0050660">
    <property type="term" value="F:flavin adenine dinucleotide binding"/>
    <property type="evidence" value="ECO:0007669"/>
    <property type="project" value="InterPro"/>
</dbReference>
<dbReference type="PIRSF" id="PIRSF016578">
    <property type="entry name" value="HsaA"/>
    <property type="match status" value="1"/>
</dbReference>
<dbReference type="PROSITE" id="PS00073">
    <property type="entry name" value="ACYL_COA_DH_2"/>
    <property type="match status" value="1"/>
</dbReference>
<keyword evidence="3 6" id="KW-0285">Flavoprotein</keyword>
<gene>
    <name evidence="10" type="ORF">FIV42_17785</name>
</gene>
<comment type="cofactor">
    <cofactor evidence="1 6">
        <name>FAD</name>
        <dbReference type="ChEBI" id="CHEBI:57692"/>
    </cofactor>
</comment>
<dbReference type="SUPFAM" id="SSF47203">
    <property type="entry name" value="Acyl-CoA dehydrogenase C-terminal domain-like"/>
    <property type="match status" value="1"/>
</dbReference>
<dbReference type="AlphaFoldDB" id="A0A4Y6PWX2"/>
<evidence type="ECO:0000256" key="3">
    <source>
        <dbReference type="ARBA" id="ARBA00022630"/>
    </source>
</evidence>
<evidence type="ECO:0000256" key="5">
    <source>
        <dbReference type="ARBA" id="ARBA00023002"/>
    </source>
</evidence>
<keyword evidence="5 6" id="KW-0560">Oxidoreductase</keyword>
<organism evidence="10 11">
    <name type="scientific">Persicimonas caeni</name>
    <dbReference type="NCBI Taxonomy" id="2292766"/>
    <lineage>
        <taxon>Bacteria</taxon>
        <taxon>Deltaproteobacteria</taxon>
        <taxon>Bradymonadales</taxon>
        <taxon>Bradymonadaceae</taxon>
        <taxon>Persicimonas</taxon>
    </lineage>
</organism>
<dbReference type="FunFam" id="2.40.110.10:FF:000001">
    <property type="entry name" value="Acyl-CoA dehydrogenase, mitochondrial"/>
    <property type="match status" value="1"/>
</dbReference>
<dbReference type="InterPro" id="IPR013786">
    <property type="entry name" value="AcylCoA_DH/ox_N"/>
</dbReference>
<dbReference type="GO" id="GO:0003995">
    <property type="term" value="F:acyl-CoA dehydrogenase activity"/>
    <property type="evidence" value="ECO:0007669"/>
    <property type="project" value="InterPro"/>
</dbReference>
<proteinExistence type="inferred from homology"/>
<evidence type="ECO:0000313" key="10">
    <source>
        <dbReference type="EMBL" id="QDG52517.1"/>
    </source>
</evidence>
<dbReference type="PANTHER" id="PTHR43884">
    <property type="entry name" value="ACYL-COA DEHYDROGENASE"/>
    <property type="match status" value="1"/>
</dbReference>
<dbReference type="PROSITE" id="PS00072">
    <property type="entry name" value="ACYL_COA_DH_1"/>
    <property type="match status" value="1"/>
</dbReference>
<dbReference type="EMBL" id="CP041186">
    <property type="protein sequence ID" value="QDG52517.1"/>
    <property type="molecule type" value="Genomic_DNA"/>
</dbReference>
<dbReference type="Pfam" id="PF02770">
    <property type="entry name" value="Acyl-CoA_dh_M"/>
    <property type="match status" value="1"/>
</dbReference>
<accession>A0A4Y6PWX2</accession>
<dbReference type="InterPro" id="IPR037069">
    <property type="entry name" value="AcylCoA_DH/ox_N_sf"/>
</dbReference>
<dbReference type="Gene3D" id="1.20.140.10">
    <property type="entry name" value="Butyryl-CoA Dehydrogenase, subunit A, domain 3"/>
    <property type="match status" value="1"/>
</dbReference>
<keyword evidence="4 6" id="KW-0274">FAD</keyword>
<dbReference type="Gene3D" id="1.10.540.10">
    <property type="entry name" value="Acyl-CoA dehydrogenase/oxidase, N-terminal domain"/>
    <property type="match status" value="1"/>
</dbReference>
<evidence type="ECO:0000256" key="6">
    <source>
        <dbReference type="RuleBase" id="RU362125"/>
    </source>
</evidence>
<dbReference type="Pfam" id="PF02771">
    <property type="entry name" value="Acyl-CoA_dh_N"/>
    <property type="match status" value="1"/>
</dbReference>
<dbReference type="Proteomes" id="UP000315995">
    <property type="component" value="Chromosome"/>
</dbReference>
<evidence type="ECO:0000259" key="8">
    <source>
        <dbReference type="Pfam" id="PF02770"/>
    </source>
</evidence>